<keyword evidence="5" id="KW-1185">Reference proteome</keyword>
<dbReference type="Proteomes" id="UP000284842">
    <property type="component" value="Unassembled WGS sequence"/>
</dbReference>
<comment type="similarity">
    <text evidence="1">Belongs to the 'GDSL' lipolytic enzyme family.</text>
</comment>
<dbReference type="PANTHER" id="PTHR43695:SF1">
    <property type="entry name" value="RHAMNOGALACTURONAN ACETYLESTERASE"/>
    <property type="match status" value="1"/>
</dbReference>
<feature type="signal peptide" evidence="3">
    <location>
        <begin position="1"/>
        <end position="20"/>
    </location>
</feature>
<proteinExistence type="inferred from homology"/>
<dbReference type="GO" id="GO:0016788">
    <property type="term" value="F:hydrolase activity, acting on ester bonds"/>
    <property type="evidence" value="ECO:0007669"/>
    <property type="project" value="InterPro"/>
</dbReference>
<dbReference type="OrthoDB" id="2141316at2759"/>
<dbReference type="STRING" id="181874.A0A409W3I6"/>
<dbReference type="Gene3D" id="3.40.50.1110">
    <property type="entry name" value="SGNH hydrolase"/>
    <property type="match status" value="1"/>
</dbReference>
<organism evidence="4 5">
    <name type="scientific">Panaeolus cyanescens</name>
    <dbReference type="NCBI Taxonomy" id="181874"/>
    <lineage>
        <taxon>Eukaryota</taxon>
        <taxon>Fungi</taxon>
        <taxon>Dikarya</taxon>
        <taxon>Basidiomycota</taxon>
        <taxon>Agaricomycotina</taxon>
        <taxon>Agaricomycetes</taxon>
        <taxon>Agaricomycetidae</taxon>
        <taxon>Agaricales</taxon>
        <taxon>Agaricineae</taxon>
        <taxon>Galeropsidaceae</taxon>
        <taxon>Panaeolus</taxon>
    </lineage>
</organism>
<feature type="chain" id="PRO_5019198571" evidence="3">
    <location>
        <begin position="21"/>
        <end position="255"/>
    </location>
</feature>
<comment type="caution">
    <text evidence="4">The sequence shown here is derived from an EMBL/GenBank/DDBJ whole genome shotgun (WGS) entry which is preliminary data.</text>
</comment>
<dbReference type="InterPro" id="IPR036514">
    <property type="entry name" value="SGNH_hydro_sf"/>
</dbReference>
<name>A0A409W3I6_9AGAR</name>
<dbReference type="InterPro" id="IPR001087">
    <property type="entry name" value="GDSL"/>
</dbReference>
<keyword evidence="2" id="KW-0378">Hydrolase</keyword>
<dbReference type="Pfam" id="PF00657">
    <property type="entry name" value="Lipase_GDSL"/>
    <property type="match status" value="1"/>
</dbReference>
<gene>
    <name evidence="4" type="ORF">CVT24_009436</name>
</gene>
<keyword evidence="3" id="KW-0732">Signal</keyword>
<dbReference type="InParanoid" id="A0A409W3I6"/>
<reference evidence="4 5" key="1">
    <citation type="journal article" date="2018" name="Evol. Lett.">
        <title>Horizontal gene cluster transfer increased hallucinogenic mushroom diversity.</title>
        <authorList>
            <person name="Reynolds H.T."/>
            <person name="Vijayakumar V."/>
            <person name="Gluck-Thaler E."/>
            <person name="Korotkin H.B."/>
            <person name="Matheny P.B."/>
            <person name="Slot J.C."/>
        </authorList>
    </citation>
    <scope>NUCLEOTIDE SEQUENCE [LARGE SCALE GENOMIC DNA]</scope>
    <source>
        <strain evidence="4 5">2629</strain>
    </source>
</reference>
<sequence>MHFSTLATTFTVAFAAFANGQTVYLAGDSTMAKGGGGFTGSDGWGQYLGQFLNIPVVNMAIGGRSARSFTEEGRFNTIINTVKSGDFVVIEFGHNDGSAGAVDNGRQSAVGDGYDTTAIVTKSDGSTVLIHSFPYYVQNAINALKAKGAIVISSSQTPNNTWENGVIAAPPRFVGYAQIVASRTGITYINHYAYVVQAFKRIGQNNVAAYFPVDHTHTTPAGANAVAVAFVRGLLCSNNPLRSKLNSAGTSVPGE</sequence>
<accession>A0A409W3I6</accession>
<evidence type="ECO:0000256" key="3">
    <source>
        <dbReference type="SAM" id="SignalP"/>
    </source>
</evidence>
<dbReference type="EMBL" id="NHTK01005835">
    <property type="protein sequence ID" value="PPQ73100.1"/>
    <property type="molecule type" value="Genomic_DNA"/>
</dbReference>
<evidence type="ECO:0000256" key="2">
    <source>
        <dbReference type="ARBA" id="ARBA00022801"/>
    </source>
</evidence>
<dbReference type="InterPro" id="IPR037459">
    <property type="entry name" value="RhgT-like"/>
</dbReference>
<dbReference type="AlphaFoldDB" id="A0A409W3I6"/>
<dbReference type="SUPFAM" id="SSF52266">
    <property type="entry name" value="SGNH hydrolase"/>
    <property type="match status" value="1"/>
</dbReference>
<protein>
    <submittedName>
        <fullName evidence="4">Uncharacterized protein</fullName>
    </submittedName>
</protein>
<evidence type="ECO:0000313" key="4">
    <source>
        <dbReference type="EMBL" id="PPQ73100.1"/>
    </source>
</evidence>
<evidence type="ECO:0000256" key="1">
    <source>
        <dbReference type="ARBA" id="ARBA00008668"/>
    </source>
</evidence>
<dbReference type="PANTHER" id="PTHR43695">
    <property type="entry name" value="PUTATIVE (AFU_ORTHOLOGUE AFUA_2G17250)-RELATED"/>
    <property type="match status" value="1"/>
</dbReference>
<evidence type="ECO:0000313" key="5">
    <source>
        <dbReference type="Proteomes" id="UP000284842"/>
    </source>
</evidence>